<dbReference type="Proteomes" id="UP000095286">
    <property type="component" value="Unplaced"/>
</dbReference>
<proteinExistence type="predicted"/>
<protein>
    <submittedName>
        <fullName evidence="2">SH3 domain-containing protein</fullName>
    </submittedName>
</protein>
<evidence type="ECO:0000313" key="2">
    <source>
        <dbReference type="WBParaSite" id="RSKR_0000934900.1"/>
    </source>
</evidence>
<sequence>MASPELEPPSQLSWGCLWDKTDTVLNQTTKGIEMLDRFGQFVRDRAIIEEEYASKLKQLIRKNNKALDKENAQGKEFTYVSSFTDYMKAIEHLAMQHEVVGEKLKKELAPKISEKCVDFKNRTKSHHADLGALKLIVDQALDSAKKHLKHYQRTFRDAEQAYVKFDKAEKNMDISRADLAKAKNNAESKHASCREAQSAYLNQLSITEKIRDDHYQVKLHDLLNGIRRMDVERISEGKGCLYASVGIETDVVNIIQSCYADMNSAAAIIDPAKDAETVVKQIKTGYVYVPVDMEVNYGCPTNILKTGHSALSSGDEGAMQTLKRGVLSNGNNVGAKNGTAKVSRKQSMHQRLFGEGKSKQKENGQGPFCNDPPQQRIRKCEDKLVLLEKEIEKVDQARNGLQKMFTVYEQNPKLGDPKKVDEQLQQYIAELSELQKQKQLYQATIDETKTQLSMNLSIDGTTTPKNPSISSGISPRTSSNTHSPMMTPRTLRQDNRVSYDGGSLSSEASSAKSGTNTSNTTSITTNTPLVTATQPHKAAFDPHAEVYDICELLPLGTATAIYAFEGGSEGTVPVREGEVLTILEKDEGDGWTRVKYKDRSGEGFVPTTYLKCTFGTSTDI</sequence>
<organism evidence="1 2">
    <name type="scientific">Rhabditophanes sp. KR3021</name>
    <dbReference type="NCBI Taxonomy" id="114890"/>
    <lineage>
        <taxon>Eukaryota</taxon>
        <taxon>Metazoa</taxon>
        <taxon>Ecdysozoa</taxon>
        <taxon>Nematoda</taxon>
        <taxon>Chromadorea</taxon>
        <taxon>Rhabditida</taxon>
        <taxon>Tylenchina</taxon>
        <taxon>Panagrolaimomorpha</taxon>
        <taxon>Strongyloidoidea</taxon>
        <taxon>Alloionematidae</taxon>
        <taxon>Rhabditophanes</taxon>
    </lineage>
</organism>
<dbReference type="WBParaSite" id="RSKR_0000934900.1">
    <property type="protein sequence ID" value="RSKR_0000934900.1"/>
    <property type="gene ID" value="RSKR_0000934900"/>
</dbReference>
<evidence type="ECO:0000313" key="1">
    <source>
        <dbReference type="Proteomes" id="UP000095286"/>
    </source>
</evidence>
<accession>A0AC35UAJ5</accession>
<reference evidence="2" key="1">
    <citation type="submission" date="2016-11" db="UniProtKB">
        <authorList>
            <consortium name="WormBaseParasite"/>
        </authorList>
    </citation>
    <scope>IDENTIFICATION</scope>
    <source>
        <strain evidence="2">KR3021</strain>
    </source>
</reference>
<name>A0AC35UAJ5_9BILA</name>